<organism evidence="1 2">
    <name type="scientific">Pseudoflavonifractor capillosus ATCC 29799</name>
    <dbReference type="NCBI Taxonomy" id="411467"/>
    <lineage>
        <taxon>Bacteria</taxon>
        <taxon>Bacillati</taxon>
        <taxon>Bacillota</taxon>
        <taxon>Clostridia</taxon>
        <taxon>Eubacteriales</taxon>
        <taxon>Oscillospiraceae</taxon>
        <taxon>Pseudoflavonifractor</taxon>
    </lineage>
</organism>
<reference evidence="1 2" key="2">
    <citation type="submission" date="2007-06" db="EMBL/GenBank/DDBJ databases">
        <title>Draft genome sequence of Pseudoflavonifractor capillosus ATCC 29799.</title>
        <authorList>
            <person name="Sudarsanam P."/>
            <person name="Ley R."/>
            <person name="Guruge J."/>
            <person name="Turnbaugh P.J."/>
            <person name="Mahowald M."/>
            <person name="Liep D."/>
            <person name="Gordon J."/>
        </authorList>
    </citation>
    <scope>NUCLEOTIDE SEQUENCE [LARGE SCALE GENOMIC DNA]</scope>
    <source>
        <strain evidence="1 2">ATCC 29799</strain>
    </source>
</reference>
<name>A6NYD1_9FIRM</name>
<gene>
    <name evidence="1" type="ORF">BACCAP_03230</name>
</gene>
<reference evidence="1 2" key="1">
    <citation type="submission" date="2007-04" db="EMBL/GenBank/DDBJ databases">
        <authorList>
            <person name="Fulton L."/>
            <person name="Clifton S."/>
            <person name="Fulton B."/>
            <person name="Xu J."/>
            <person name="Minx P."/>
            <person name="Pepin K.H."/>
            <person name="Johnson M."/>
            <person name="Thiruvilangam P."/>
            <person name="Bhonagiri V."/>
            <person name="Nash W.E."/>
            <person name="Mardis E.R."/>
            <person name="Wilson R.K."/>
        </authorList>
    </citation>
    <scope>NUCLEOTIDE SEQUENCE [LARGE SCALE GENOMIC DNA]</scope>
    <source>
        <strain evidence="1 2">ATCC 29799</strain>
    </source>
</reference>
<keyword evidence="2" id="KW-1185">Reference proteome</keyword>
<dbReference type="AlphaFoldDB" id="A6NYD1"/>
<dbReference type="STRING" id="411467.BACCAP_03230"/>
<evidence type="ECO:0000313" key="2">
    <source>
        <dbReference type="Proteomes" id="UP000003639"/>
    </source>
</evidence>
<protein>
    <submittedName>
        <fullName evidence="1">Uncharacterized protein</fullName>
    </submittedName>
</protein>
<sequence length="100" mass="11352">MEQVWEWRSANPEDWQQLTDSFYKAVSRSAVCAVGIINERYKEFRVQLFSDEKNYFAYLQQGPANLRVGVKAEDPSLSDLSELTDIVHVIGNGLNKVAAV</sequence>
<evidence type="ECO:0000313" key="1">
    <source>
        <dbReference type="EMBL" id="EDM99301.1"/>
    </source>
</evidence>
<dbReference type="Proteomes" id="UP000003639">
    <property type="component" value="Unassembled WGS sequence"/>
</dbReference>
<proteinExistence type="predicted"/>
<dbReference type="EMBL" id="AAXG02000028">
    <property type="protein sequence ID" value="EDM99301.1"/>
    <property type="molecule type" value="Genomic_DNA"/>
</dbReference>
<dbReference type="RefSeq" id="WP_006573738.1">
    <property type="nucleotide sequence ID" value="NZ_AAXG02000028.1"/>
</dbReference>
<accession>A6NYD1</accession>
<comment type="caution">
    <text evidence="1">The sequence shown here is derived from an EMBL/GenBank/DDBJ whole genome shotgun (WGS) entry which is preliminary data.</text>
</comment>